<evidence type="ECO:0000313" key="6">
    <source>
        <dbReference type="EMBL" id="AEV68000.1"/>
    </source>
</evidence>
<dbReference type="PROSITE" id="PS50110">
    <property type="entry name" value="RESPONSE_REGULATORY"/>
    <property type="match status" value="1"/>
</dbReference>
<feature type="domain" description="HTH LytTR-type" evidence="5">
    <location>
        <begin position="142"/>
        <end position="247"/>
    </location>
</feature>
<dbReference type="InterPro" id="IPR007492">
    <property type="entry name" value="LytTR_DNA-bd_dom"/>
</dbReference>
<evidence type="ECO:0000313" key="7">
    <source>
        <dbReference type="Proteomes" id="UP000005435"/>
    </source>
</evidence>
<name>G8M0F5_ACECE</name>
<dbReference type="InterPro" id="IPR011006">
    <property type="entry name" value="CheY-like_superfamily"/>
</dbReference>
<keyword evidence="7" id="KW-1185">Reference proteome</keyword>
<comment type="function">
    <text evidence="2">May play the central regulatory role in sporulation. It may be an element of the effector pathway responsible for the activation of sporulation genes in response to nutritional stress. Spo0A may act in concert with spo0H (a sigma factor) to control the expression of some genes that are critical to the sporulation process.</text>
</comment>
<dbReference type="OrthoDB" id="9809318at2"/>
<dbReference type="Pfam" id="PF00072">
    <property type="entry name" value="Response_reg"/>
    <property type="match status" value="1"/>
</dbReference>
<dbReference type="EMBL" id="CP003065">
    <property type="protein sequence ID" value="AEV68000.1"/>
    <property type="molecule type" value="Genomic_DNA"/>
</dbReference>
<accession>G8M0F5</accession>
<reference evidence="7" key="1">
    <citation type="submission" date="2011-12" db="EMBL/GenBank/DDBJ databases">
        <title>Complete sequence of Clostridium clariflavum DSM 19732.</title>
        <authorList>
            <consortium name="US DOE Joint Genome Institute"/>
            <person name="Lucas S."/>
            <person name="Han J."/>
            <person name="Lapidus A."/>
            <person name="Cheng J.-F."/>
            <person name="Goodwin L."/>
            <person name="Pitluck S."/>
            <person name="Peters L."/>
            <person name="Teshima H."/>
            <person name="Detter J.C."/>
            <person name="Han C."/>
            <person name="Tapia R."/>
            <person name="Land M."/>
            <person name="Hauser L."/>
            <person name="Kyrpides N."/>
            <person name="Ivanova N."/>
            <person name="Pagani I."/>
            <person name="Kitzmiller T."/>
            <person name="Lynd L."/>
            <person name="Izquierdo J."/>
            <person name="Woyke T."/>
        </authorList>
    </citation>
    <scope>NUCLEOTIDE SEQUENCE [LARGE SCALE GENOMIC DNA]</scope>
    <source>
        <strain evidence="7">DSM 19732 / NBRC 101661 / EBR45</strain>
    </source>
</reference>
<dbReference type="Proteomes" id="UP000005435">
    <property type="component" value="Chromosome"/>
</dbReference>
<dbReference type="RefSeq" id="WP_014254614.1">
    <property type="nucleotide sequence ID" value="NC_016627.1"/>
</dbReference>
<dbReference type="STRING" id="720554.Clocl_1349"/>
<dbReference type="InterPro" id="IPR001789">
    <property type="entry name" value="Sig_transdc_resp-reg_receiver"/>
</dbReference>
<evidence type="ECO:0000259" key="4">
    <source>
        <dbReference type="PROSITE" id="PS50110"/>
    </source>
</evidence>
<proteinExistence type="predicted"/>
<reference evidence="6 7" key="2">
    <citation type="journal article" date="2012" name="Stand. Genomic Sci.">
        <title>Complete Genome Sequence of Clostridium clariflavum DSM 19732.</title>
        <authorList>
            <person name="Izquierdo J.A."/>
            <person name="Goodwin L."/>
            <person name="Davenport K.W."/>
            <person name="Teshima H."/>
            <person name="Bruce D."/>
            <person name="Detter C."/>
            <person name="Tapia R."/>
            <person name="Han S."/>
            <person name="Land M."/>
            <person name="Hauser L."/>
            <person name="Jeffries C.D."/>
            <person name="Han J."/>
            <person name="Pitluck S."/>
            <person name="Nolan M."/>
            <person name="Chen A."/>
            <person name="Huntemann M."/>
            <person name="Mavromatis K."/>
            <person name="Mikhailova N."/>
            <person name="Liolios K."/>
            <person name="Woyke T."/>
            <person name="Lynd L.R."/>
        </authorList>
    </citation>
    <scope>NUCLEOTIDE SEQUENCE [LARGE SCALE GENOMIC DNA]</scope>
    <source>
        <strain evidence="7">DSM 19732 / NBRC 101661 / EBR45</strain>
    </source>
</reference>
<dbReference type="Pfam" id="PF04397">
    <property type="entry name" value="LytTR"/>
    <property type="match status" value="1"/>
</dbReference>
<dbReference type="AlphaFoldDB" id="G8M0F5"/>
<evidence type="ECO:0000256" key="1">
    <source>
        <dbReference type="ARBA" id="ARBA00018672"/>
    </source>
</evidence>
<dbReference type="eggNOG" id="COG3279">
    <property type="taxonomic scope" value="Bacteria"/>
</dbReference>
<protein>
    <recommendedName>
        <fullName evidence="1">Stage 0 sporulation protein A homolog</fullName>
    </recommendedName>
</protein>
<dbReference type="PANTHER" id="PTHR37299:SF1">
    <property type="entry name" value="STAGE 0 SPORULATION PROTEIN A HOMOLOG"/>
    <property type="match status" value="1"/>
</dbReference>
<dbReference type="GO" id="GO:0003677">
    <property type="term" value="F:DNA binding"/>
    <property type="evidence" value="ECO:0007669"/>
    <property type="project" value="InterPro"/>
</dbReference>
<dbReference type="SMART" id="SM00448">
    <property type="entry name" value="REC"/>
    <property type="match status" value="1"/>
</dbReference>
<dbReference type="KEGG" id="ccl:Clocl_1349"/>
<evidence type="ECO:0000256" key="2">
    <source>
        <dbReference type="ARBA" id="ARBA00024867"/>
    </source>
</evidence>
<keyword evidence="3" id="KW-0597">Phosphoprotein</keyword>
<dbReference type="Gene3D" id="3.40.50.2300">
    <property type="match status" value="1"/>
</dbReference>
<evidence type="ECO:0000259" key="5">
    <source>
        <dbReference type="PROSITE" id="PS50930"/>
    </source>
</evidence>
<feature type="domain" description="Response regulatory" evidence="4">
    <location>
        <begin position="4"/>
        <end position="118"/>
    </location>
</feature>
<organism evidence="6 7">
    <name type="scientific">Acetivibrio clariflavus (strain DSM 19732 / NBRC 101661 / EBR45)</name>
    <name type="common">Clostridium clariflavum</name>
    <dbReference type="NCBI Taxonomy" id="720554"/>
    <lineage>
        <taxon>Bacteria</taxon>
        <taxon>Bacillati</taxon>
        <taxon>Bacillota</taxon>
        <taxon>Clostridia</taxon>
        <taxon>Eubacteriales</taxon>
        <taxon>Oscillospiraceae</taxon>
        <taxon>Acetivibrio</taxon>
    </lineage>
</organism>
<feature type="modified residue" description="4-aspartylphosphate" evidence="3">
    <location>
        <position position="55"/>
    </location>
</feature>
<dbReference type="PROSITE" id="PS50930">
    <property type="entry name" value="HTH_LYTTR"/>
    <property type="match status" value="1"/>
</dbReference>
<dbReference type="SUPFAM" id="SSF52172">
    <property type="entry name" value="CheY-like"/>
    <property type="match status" value="1"/>
</dbReference>
<dbReference type="PANTHER" id="PTHR37299">
    <property type="entry name" value="TRANSCRIPTIONAL REGULATOR-RELATED"/>
    <property type="match status" value="1"/>
</dbReference>
<dbReference type="SMART" id="SM00850">
    <property type="entry name" value="LytTR"/>
    <property type="match status" value="1"/>
</dbReference>
<dbReference type="Gene3D" id="2.40.50.1020">
    <property type="entry name" value="LytTr DNA-binding domain"/>
    <property type="match status" value="1"/>
</dbReference>
<gene>
    <name evidence="6" type="ordered locus">Clocl_1349</name>
</gene>
<evidence type="ECO:0000256" key="3">
    <source>
        <dbReference type="PROSITE-ProRule" id="PRU00169"/>
    </source>
</evidence>
<dbReference type="InterPro" id="IPR046947">
    <property type="entry name" value="LytR-like"/>
</dbReference>
<dbReference type="HOGENOM" id="CLU_000445_14_1_9"/>
<dbReference type="GO" id="GO:0000156">
    <property type="term" value="F:phosphorelay response regulator activity"/>
    <property type="evidence" value="ECO:0007669"/>
    <property type="project" value="InterPro"/>
</dbReference>
<sequence length="247" mass="28738">MNFKVLIADDDHGMRLVLKKALSKVEGFEIIGEAEDGNAALCFSESLKPDVIFMDVEMPLLNGVECAKKILDINPKTIIIFATAHEEYMPAAFELYAFDYLVKPFKLDRIYQTLERIKSLAAYLNQPTAKQVGEPNKVLDKLIVKTKESINFINMDEIILIQRENRSTAIYTADEKYITSDSLSDLEERLDKSIFFRSHKSYIINLHMIHKIYPYGRWTYVVKLKNTDQDALLTYERYEEMQKLFNR</sequence>